<dbReference type="STRING" id="1316194.A0A1Q5UCX7"/>
<dbReference type="PANTHER" id="PTHR24305:SF147">
    <property type="entry name" value="P450, PUTATIVE (EUROFUNG)-RELATED"/>
    <property type="match status" value="1"/>
</dbReference>
<dbReference type="InterPro" id="IPR036396">
    <property type="entry name" value="Cyt_P450_sf"/>
</dbReference>
<protein>
    <submittedName>
        <fullName evidence="7">Trichodiene oxygenase</fullName>
    </submittedName>
</protein>
<evidence type="ECO:0000256" key="1">
    <source>
        <dbReference type="ARBA" id="ARBA00001971"/>
    </source>
</evidence>
<dbReference type="InterPro" id="IPR002401">
    <property type="entry name" value="Cyt_P450_E_grp-I"/>
</dbReference>
<evidence type="ECO:0000256" key="3">
    <source>
        <dbReference type="ARBA" id="ARBA00023002"/>
    </source>
</evidence>
<dbReference type="PROSITE" id="PS00086">
    <property type="entry name" value="CYTOCHROME_P450"/>
    <property type="match status" value="1"/>
</dbReference>
<evidence type="ECO:0000256" key="2">
    <source>
        <dbReference type="ARBA" id="ARBA00022723"/>
    </source>
</evidence>
<keyword evidence="2 5" id="KW-0479">Metal-binding</keyword>
<dbReference type="Gene3D" id="1.10.630.10">
    <property type="entry name" value="Cytochrome P450"/>
    <property type="match status" value="1"/>
</dbReference>
<dbReference type="InterPro" id="IPR017972">
    <property type="entry name" value="Cyt_P450_CS"/>
</dbReference>
<dbReference type="InterPro" id="IPR001128">
    <property type="entry name" value="Cyt_P450"/>
</dbReference>
<evidence type="ECO:0000313" key="8">
    <source>
        <dbReference type="Proteomes" id="UP000186955"/>
    </source>
</evidence>
<keyword evidence="8" id="KW-1185">Reference proteome</keyword>
<accession>A0A1Q5UCX7</accession>
<dbReference type="PANTHER" id="PTHR24305">
    <property type="entry name" value="CYTOCHROME P450"/>
    <property type="match status" value="1"/>
</dbReference>
<dbReference type="AlphaFoldDB" id="A0A1Q5UCX7"/>
<sequence length="227" mass="25137">MRVLIRDGQVDMPNYVRKAQADHEKGLDSGSTTVFGSLLRSNLPPSEKGLQRMTEEGFSLFAAGTETVSWALTVITYHLLSKPVMLKRLSEEIHQVVDETGQVPSWTALEKLPYLGAVIHEGLRLSYGLASRTSRVPTGEDLVYQGEWTPPGTPSSRADPIPVSYVIPRGSAIGMSAVIVHHDESIFPDSNAFRPERWLDEQNRHRKELDRALLAFSKGSRGCIGIK</sequence>
<dbReference type="GO" id="GO:0020037">
    <property type="term" value="F:heme binding"/>
    <property type="evidence" value="ECO:0007669"/>
    <property type="project" value="InterPro"/>
</dbReference>
<comment type="similarity">
    <text evidence="6">Belongs to the cytochrome P450 family.</text>
</comment>
<keyword evidence="5 6" id="KW-0349">Heme</keyword>
<dbReference type="GO" id="GO:0016705">
    <property type="term" value="F:oxidoreductase activity, acting on paired donors, with incorporation or reduction of molecular oxygen"/>
    <property type="evidence" value="ECO:0007669"/>
    <property type="project" value="InterPro"/>
</dbReference>
<dbReference type="PRINTS" id="PR00463">
    <property type="entry name" value="EP450I"/>
</dbReference>
<dbReference type="GO" id="GO:0004497">
    <property type="term" value="F:monooxygenase activity"/>
    <property type="evidence" value="ECO:0007669"/>
    <property type="project" value="UniProtKB-KW"/>
</dbReference>
<keyword evidence="4 5" id="KW-0408">Iron</keyword>
<keyword evidence="6" id="KW-0503">Monooxygenase</keyword>
<keyword evidence="3 6" id="KW-0560">Oxidoreductase</keyword>
<dbReference type="InterPro" id="IPR050121">
    <property type="entry name" value="Cytochrome_P450_monoxygenase"/>
</dbReference>
<dbReference type="PRINTS" id="PR00385">
    <property type="entry name" value="P450"/>
</dbReference>
<dbReference type="SUPFAM" id="SSF48264">
    <property type="entry name" value="Cytochrome P450"/>
    <property type="match status" value="1"/>
</dbReference>
<comment type="caution">
    <text evidence="7">The sequence shown here is derived from an EMBL/GenBank/DDBJ whole genome shotgun (WGS) entry which is preliminary data.</text>
</comment>
<evidence type="ECO:0000256" key="4">
    <source>
        <dbReference type="ARBA" id="ARBA00023004"/>
    </source>
</evidence>
<organism evidence="7 8">
    <name type="scientific">Penicillium subrubescens</name>
    <dbReference type="NCBI Taxonomy" id="1316194"/>
    <lineage>
        <taxon>Eukaryota</taxon>
        <taxon>Fungi</taxon>
        <taxon>Dikarya</taxon>
        <taxon>Ascomycota</taxon>
        <taxon>Pezizomycotina</taxon>
        <taxon>Eurotiomycetes</taxon>
        <taxon>Eurotiomycetidae</taxon>
        <taxon>Eurotiales</taxon>
        <taxon>Aspergillaceae</taxon>
        <taxon>Penicillium</taxon>
    </lineage>
</organism>
<dbReference type="Proteomes" id="UP000186955">
    <property type="component" value="Unassembled WGS sequence"/>
</dbReference>
<name>A0A1Q5UCX7_9EURO</name>
<evidence type="ECO:0000256" key="6">
    <source>
        <dbReference type="RuleBase" id="RU000461"/>
    </source>
</evidence>
<dbReference type="Pfam" id="PF00067">
    <property type="entry name" value="p450"/>
    <property type="match status" value="2"/>
</dbReference>
<evidence type="ECO:0000313" key="7">
    <source>
        <dbReference type="EMBL" id="OKP10348.1"/>
    </source>
</evidence>
<dbReference type="GO" id="GO:0043386">
    <property type="term" value="P:mycotoxin biosynthetic process"/>
    <property type="evidence" value="ECO:0007669"/>
    <property type="project" value="UniProtKB-ARBA"/>
</dbReference>
<gene>
    <name evidence="7" type="ORF">PENSUB_4195</name>
</gene>
<proteinExistence type="inferred from homology"/>
<dbReference type="EMBL" id="MNBE01000353">
    <property type="protein sequence ID" value="OKP10348.1"/>
    <property type="molecule type" value="Genomic_DNA"/>
</dbReference>
<feature type="binding site" description="axial binding residue" evidence="5">
    <location>
        <position position="223"/>
    </location>
    <ligand>
        <name>heme</name>
        <dbReference type="ChEBI" id="CHEBI:30413"/>
    </ligand>
    <ligandPart>
        <name>Fe</name>
        <dbReference type="ChEBI" id="CHEBI:18248"/>
    </ligandPart>
</feature>
<evidence type="ECO:0000256" key="5">
    <source>
        <dbReference type="PIRSR" id="PIRSR602401-1"/>
    </source>
</evidence>
<dbReference type="GO" id="GO:0005506">
    <property type="term" value="F:iron ion binding"/>
    <property type="evidence" value="ECO:0007669"/>
    <property type="project" value="InterPro"/>
</dbReference>
<reference evidence="7 8" key="1">
    <citation type="submission" date="2016-10" db="EMBL/GenBank/DDBJ databases">
        <title>Genome sequence of the ascomycete fungus Penicillium subrubescens.</title>
        <authorList>
            <person name="De Vries R.P."/>
            <person name="Peng M."/>
            <person name="Dilokpimol A."/>
            <person name="Hilden K."/>
            <person name="Makela M.R."/>
            <person name="Grigoriev I."/>
            <person name="Riley R."/>
            <person name="Granchi Z."/>
        </authorList>
    </citation>
    <scope>NUCLEOTIDE SEQUENCE [LARGE SCALE GENOMIC DNA]</scope>
    <source>
        <strain evidence="7 8">CBS 132785</strain>
    </source>
</reference>
<comment type="cofactor">
    <cofactor evidence="1 5">
        <name>heme</name>
        <dbReference type="ChEBI" id="CHEBI:30413"/>
    </cofactor>
</comment>